<protein>
    <recommendedName>
        <fullName evidence="14">G-protein coupled receptors family 1 profile domain-containing protein</fullName>
    </recommendedName>
</protein>
<dbReference type="GO" id="GO:0007189">
    <property type="term" value="P:adenylate cyclase-activating G protein-coupled receptor signaling pathway"/>
    <property type="evidence" value="ECO:0007669"/>
    <property type="project" value="TreeGrafter"/>
</dbReference>
<evidence type="ECO:0000256" key="9">
    <source>
        <dbReference type="ARBA" id="ARBA00023170"/>
    </source>
</evidence>
<dbReference type="Gene3D" id="3.80.10.10">
    <property type="entry name" value="Ribonuclease Inhibitor"/>
    <property type="match status" value="1"/>
</dbReference>
<evidence type="ECO:0000256" key="7">
    <source>
        <dbReference type="ARBA" id="ARBA00023040"/>
    </source>
</evidence>
<keyword evidence="13" id="KW-0732">Signal</keyword>
<dbReference type="GO" id="GO:0016500">
    <property type="term" value="F:protein-hormone receptor activity"/>
    <property type="evidence" value="ECO:0007669"/>
    <property type="project" value="InterPro"/>
</dbReference>
<dbReference type="CDD" id="cd15136">
    <property type="entry name" value="7tmA_Glyco_hormone_R"/>
    <property type="match status" value="1"/>
</dbReference>
<evidence type="ECO:0000256" key="3">
    <source>
        <dbReference type="ARBA" id="ARBA00022614"/>
    </source>
</evidence>
<feature type="transmembrane region" description="Helical" evidence="12">
    <location>
        <begin position="622"/>
        <end position="642"/>
    </location>
</feature>
<organism evidence="15 16">
    <name type="scientific">Ridgeia piscesae</name>
    <name type="common">Tubeworm</name>
    <dbReference type="NCBI Taxonomy" id="27915"/>
    <lineage>
        <taxon>Eukaryota</taxon>
        <taxon>Metazoa</taxon>
        <taxon>Spiralia</taxon>
        <taxon>Lophotrochozoa</taxon>
        <taxon>Annelida</taxon>
        <taxon>Polychaeta</taxon>
        <taxon>Sedentaria</taxon>
        <taxon>Canalipalpata</taxon>
        <taxon>Sabellida</taxon>
        <taxon>Siboglinidae</taxon>
        <taxon>Ridgeia</taxon>
    </lineage>
</organism>
<dbReference type="PROSITE" id="PS50262">
    <property type="entry name" value="G_PROTEIN_RECEP_F1_2"/>
    <property type="match status" value="1"/>
</dbReference>
<dbReference type="GO" id="GO:0008528">
    <property type="term" value="F:G protein-coupled peptide receptor activity"/>
    <property type="evidence" value="ECO:0007669"/>
    <property type="project" value="TreeGrafter"/>
</dbReference>
<evidence type="ECO:0000256" key="1">
    <source>
        <dbReference type="ARBA" id="ARBA00004651"/>
    </source>
</evidence>
<proteinExistence type="predicted"/>
<dbReference type="PRINTS" id="PR00237">
    <property type="entry name" value="GPCRRHODOPSN"/>
</dbReference>
<evidence type="ECO:0000259" key="14">
    <source>
        <dbReference type="PROSITE" id="PS50262"/>
    </source>
</evidence>
<feature type="chain" id="PRO_5042135609" description="G-protein coupled receptors family 1 profile domain-containing protein" evidence="13">
    <location>
        <begin position="16"/>
        <end position="921"/>
    </location>
</feature>
<dbReference type="SUPFAM" id="SSF81321">
    <property type="entry name" value="Family A G protein-coupled receptor-like"/>
    <property type="match status" value="1"/>
</dbReference>
<keyword evidence="6 12" id="KW-1133">Transmembrane helix</keyword>
<keyword evidence="5" id="KW-0677">Repeat</keyword>
<evidence type="ECO:0000313" key="15">
    <source>
        <dbReference type="EMBL" id="KAK2177760.1"/>
    </source>
</evidence>
<comment type="subcellular location">
    <subcellularLocation>
        <location evidence="1">Cell membrane</location>
        <topology evidence="1">Multi-pass membrane protein</topology>
    </subcellularLocation>
</comment>
<evidence type="ECO:0000313" key="16">
    <source>
        <dbReference type="Proteomes" id="UP001209878"/>
    </source>
</evidence>
<evidence type="ECO:0000256" key="12">
    <source>
        <dbReference type="SAM" id="Phobius"/>
    </source>
</evidence>
<dbReference type="EMBL" id="JAODUO010000581">
    <property type="protein sequence ID" value="KAK2177760.1"/>
    <property type="molecule type" value="Genomic_DNA"/>
</dbReference>
<feature type="region of interest" description="Disordered" evidence="11">
    <location>
        <begin position="305"/>
        <end position="333"/>
    </location>
</feature>
<dbReference type="PROSITE" id="PS00237">
    <property type="entry name" value="G_PROTEIN_RECEP_F1_1"/>
    <property type="match status" value="1"/>
</dbReference>
<keyword evidence="3" id="KW-0433">Leucine-rich repeat</keyword>
<dbReference type="PANTHER" id="PTHR24372:SF74">
    <property type="entry name" value="LP13728P"/>
    <property type="match status" value="1"/>
</dbReference>
<evidence type="ECO:0000256" key="2">
    <source>
        <dbReference type="ARBA" id="ARBA00022475"/>
    </source>
</evidence>
<keyword evidence="9" id="KW-0675">Receptor</keyword>
<evidence type="ECO:0000256" key="6">
    <source>
        <dbReference type="ARBA" id="ARBA00022989"/>
    </source>
</evidence>
<accession>A0AAD9NPN3</accession>
<evidence type="ECO:0000256" key="4">
    <source>
        <dbReference type="ARBA" id="ARBA00022692"/>
    </source>
</evidence>
<keyword evidence="2" id="KW-1003">Cell membrane</keyword>
<feature type="transmembrane region" description="Helical" evidence="12">
    <location>
        <begin position="587"/>
        <end position="610"/>
    </location>
</feature>
<dbReference type="Pfam" id="PF00001">
    <property type="entry name" value="7tm_1"/>
    <property type="match status" value="1"/>
</dbReference>
<dbReference type="InterPro" id="IPR000276">
    <property type="entry name" value="GPCR_Rhodpsn"/>
</dbReference>
<feature type="compositionally biased region" description="Basic and acidic residues" evidence="11">
    <location>
        <begin position="852"/>
        <end position="874"/>
    </location>
</feature>
<feature type="transmembrane region" description="Helical" evidence="12">
    <location>
        <begin position="499"/>
        <end position="522"/>
    </location>
</feature>
<dbReference type="GO" id="GO:0009755">
    <property type="term" value="P:hormone-mediated signaling pathway"/>
    <property type="evidence" value="ECO:0007669"/>
    <property type="project" value="TreeGrafter"/>
</dbReference>
<dbReference type="InterPro" id="IPR032675">
    <property type="entry name" value="LRR_dom_sf"/>
</dbReference>
<dbReference type="SUPFAM" id="SSF52058">
    <property type="entry name" value="L domain-like"/>
    <property type="match status" value="1"/>
</dbReference>
<feature type="transmembrane region" description="Helical" evidence="12">
    <location>
        <begin position="413"/>
        <end position="437"/>
    </location>
</feature>
<name>A0AAD9NPN3_RIDPI</name>
<feature type="transmembrane region" description="Helical" evidence="12">
    <location>
        <begin position="377"/>
        <end position="401"/>
    </location>
</feature>
<dbReference type="InterPro" id="IPR002131">
    <property type="entry name" value="Gphrmn_rcpt_fam"/>
</dbReference>
<dbReference type="GO" id="GO:0005886">
    <property type="term" value="C:plasma membrane"/>
    <property type="evidence" value="ECO:0007669"/>
    <property type="project" value="UniProtKB-SubCell"/>
</dbReference>
<dbReference type="Proteomes" id="UP001209878">
    <property type="component" value="Unassembled WGS sequence"/>
</dbReference>
<keyword evidence="10" id="KW-0807">Transducer</keyword>
<evidence type="ECO:0000256" key="5">
    <source>
        <dbReference type="ARBA" id="ARBA00022737"/>
    </source>
</evidence>
<feature type="signal peptide" evidence="13">
    <location>
        <begin position="1"/>
        <end position="15"/>
    </location>
</feature>
<feature type="transmembrane region" description="Helical" evidence="12">
    <location>
        <begin position="542"/>
        <end position="566"/>
    </location>
</feature>
<dbReference type="PRINTS" id="PR00373">
    <property type="entry name" value="GLYCHORMONER"/>
</dbReference>
<feature type="compositionally biased region" description="Polar residues" evidence="11">
    <location>
        <begin position="318"/>
        <end position="333"/>
    </location>
</feature>
<dbReference type="PANTHER" id="PTHR24372">
    <property type="entry name" value="GLYCOPROTEIN HORMONE RECEPTOR"/>
    <property type="match status" value="1"/>
</dbReference>
<gene>
    <name evidence="15" type="ORF">NP493_581g01064</name>
</gene>
<evidence type="ECO:0000256" key="10">
    <source>
        <dbReference type="ARBA" id="ARBA00023224"/>
    </source>
</evidence>
<dbReference type="InterPro" id="IPR017452">
    <property type="entry name" value="GPCR_Rhodpsn_7TM"/>
</dbReference>
<keyword evidence="8 12" id="KW-0472">Membrane</keyword>
<evidence type="ECO:0000256" key="11">
    <source>
        <dbReference type="SAM" id="MobiDB-lite"/>
    </source>
</evidence>
<dbReference type="FunFam" id="1.20.1070.10:FF:000181">
    <property type="entry name" value="Thyrotropin receptor"/>
    <property type="match status" value="1"/>
</dbReference>
<feature type="domain" description="G-protein coupled receptors family 1 profile" evidence="14">
    <location>
        <begin position="392"/>
        <end position="639"/>
    </location>
</feature>
<dbReference type="AlphaFoldDB" id="A0AAD9NPN3"/>
<reference evidence="15" key="1">
    <citation type="journal article" date="2023" name="Mol. Biol. Evol.">
        <title>Third-Generation Sequencing Reveals the Adaptive Role of the Epigenome in Three Deep-Sea Polychaetes.</title>
        <authorList>
            <person name="Perez M."/>
            <person name="Aroh O."/>
            <person name="Sun Y."/>
            <person name="Lan Y."/>
            <person name="Juniper S.K."/>
            <person name="Young C.R."/>
            <person name="Angers B."/>
            <person name="Qian P.Y."/>
        </authorList>
    </citation>
    <scope>NUCLEOTIDE SEQUENCE</scope>
    <source>
        <strain evidence="15">R07B-5</strain>
    </source>
</reference>
<keyword evidence="16" id="KW-1185">Reference proteome</keyword>
<keyword evidence="4 12" id="KW-0812">Transmembrane</keyword>
<comment type="caution">
    <text evidence="15">The sequence shown here is derived from an EMBL/GenBank/DDBJ whole genome shotgun (WGS) entry which is preliminary data.</text>
</comment>
<evidence type="ECO:0000256" key="13">
    <source>
        <dbReference type="SAM" id="SignalP"/>
    </source>
</evidence>
<feature type="transmembrane region" description="Helical" evidence="12">
    <location>
        <begin position="457"/>
        <end position="478"/>
    </location>
</feature>
<dbReference type="Gene3D" id="1.20.1070.10">
    <property type="entry name" value="Rhodopsin 7-helix transmembrane proteins"/>
    <property type="match status" value="1"/>
</dbReference>
<feature type="region of interest" description="Disordered" evidence="11">
    <location>
        <begin position="768"/>
        <end position="788"/>
    </location>
</feature>
<sequence length="921" mass="101475">MNILCIFKCFYLIYAFRTFRDTAIVNVTGEADRVIIGFSKSKFFQYRHMAHLSFTGNSNLTDITVGAFDFPEWDGALTHLSIQGSRGLRDIPMGALGNFHRLQTLKIVKCGLTKPPDWFMFLPGFDAILTELLLDDNVLTTVKNYAFAGSKIHNIKIRRNPTLRTLEENAFANITTLEMLDMSVTSIESLPTAGLADIKTLALQEVWSLMTFPHVLSLASVTEAKLTYPQHCCAFSHPEKQDRSAWLAFQRRVALECASTVHTTVTTPTVTKVTTPTSLSDAVQLFDIVMPTVVPKWLKQSLTDRRSRRRAGASSWANQSGANNPQGVWHTSTLNPNETYTRVIHCGLGIVERMKQAQCSPLPDAFNPCEDVMGLTWLRVVVWAVIITALLGNLMVLIVSLGSSYRLTVSKFLMCNLAFADLTLSMYLLLLAAIDLHTQGVYFNFSIPWQYEGGCQVAGFLAVFSTCYSVFTLTVITMERWYAIRHAIHLTKRLRLRQAAAILLSGWVFALLMATLPLVGVSSYSKTSICLPMETTRAVDKVYVFALLIINAAAFVAICACYFDMYRQVHVDNGVIGSNDANIAKRMALLVFTDFTCLFPIAFFGLTAAFGHPLITVTESKILLVFFFPLNSCANPFLYALFTKQFHKDLFGMMSRCGVCERRIMKYRTANSHPVSMSHSRSTVHNLVTQPTQLRNLPQGGAVVAAAPDAVEDTPIDGGDGRGDAPCVDGHVKGPSRDSHASRLAQSVTSAVDHCVCCPDDAEDDNGYDSVVSPMPVKTGRSVSTCGDMPLPYDTTSERKDSKVTTVTNLSPSCSNEALHQVAVAGSNQVSDDSTDDNEVVVKNGKTVSWTRSEKRRSGETEGERERERGKDGVGQEDGAGECLLSTANTDTAVSQKHCDFADRIEHGDFNETNETSTVEC</sequence>
<keyword evidence="7" id="KW-0297">G-protein coupled receptor</keyword>
<feature type="region of interest" description="Disordered" evidence="11">
    <location>
        <begin position="842"/>
        <end position="883"/>
    </location>
</feature>
<evidence type="ECO:0000256" key="8">
    <source>
        <dbReference type="ARBA" id="ARBA00023136"/>
    </source>
</evidence>